<gene>
    <name evidence="1" type="ORF">ANCDUO_25991</name>
</gene>
<protein>
    <submittedName>
        <fullName evidence="1">Uncharacterized protein</fullName>
    </submittedName>
</protein>
<keyword evidence="2" id="KW-1185">Reference proteome</keyword>
<dbReference type="EMBL" id="KN781152">
    <property type="protein sequence ID" value="KIH43995.1"/>
    <property type="molecule type" value="Genomic_DNA"/>
</dbReference>
<name>A0A0C2F641_9BILA</name>
<proteinExistence type="predicted"/>
<dbReference type="Proteomes" id="UP000054047">
    <property type="component" value="Unassembled WGS sequence"/>
</dbReference>
<sequence>MYHEYERPGFSQIVALCHILTNSRVCHFFWRSTLIAYPLSLIAQAGTTPSLGPGDPGSALNAVISHALRILLALLRAAERIRIR</sequence>
<organism evidence="1 2">
    <name type="scientific">Ancylostoma duodenale</name>
    <dbReference type="NCBI Taxonomy" id="51022"/>
    <lineage>
        <taxon>Eukaryota</taxon>
        <taxon>Metazoa</taxon>
        <taxon>Ecdysozoa</taxon>
        <taxon>Nematoda</taxon>
        <taxon>Chromadorea</taxon>
        <taxon>Rhabditida</taxon>
        <taxon>Rhabditina</taxon>
        <taxon>Rhabditomorpha</taxon>
        <taxon>Strongyloidea</taxon>
        <taxon>Ancylostomatidae</taxon>
        <taxon>Ancylostomatinae</taxon>
        <taxon>Ancylostoma</taxon>
    </lineage>
</organism>
<accession>A0A0C2F641</accession>
<evidence type="ECO:0000313" key="2">
    <source>
        <dbReference type="Proteomes" id="UP000054047"/>
    </source>
</evidence>
<reference evidence="1 2" key="1">
    <citation type="submission" date="2013-12" db="EMBL/GenBank/DDBJ databases">
        <title>Draft genome of the parsitic nematode Ancylostoma duodenale.</title>
        <authorList>
            <person name="Mitreva M."/>
        </authorList>
    </citation>
    <scope>NUCLEOTIDE SEQUENCE [LARGE SCALE GENOMIC DNA]</scope>
    <source>
        <strain evidence="1 2">Zhejiang</strain>
    </source>
</reference>
<dbReference type="AlphaFoldDB" id="A0A0C2F641"/>
<evidence type="ECO:0000313" key="1">
    <source>
        <dbReference type="EMBL" id="KIH43995.1"/>
    </source>
</evidence>